<reference evidence="1" key="1">
    <citation type="submission" date="2022-10" db="EMBL/GenBank/DDBJ databases">
        <title>Mechanism of multi-heavy metal repair in Cytobacillus Firmus M7.</title>
        <authorList>
            <person name="Li X."/>
            <person name="Yu C."/>
        </authorList>
    </citation>
    <scope>NUCLEOTIDE SEQUENCE</scope>
    <source>
        <strain evidence="1">M7</strain>
    </source>
</reference>
<gene>
    <name evidence="1" type="ORF">OD459_16575</name>
</gene>
<proteinExistence type="predicted"/>
<dbReference type="EMBL" id="CP107027">
    <property type="protein sequence ID" value="UYG93816.1"/>
    <property type="molecule type" value="Genomic_DNA"/>
</dbReference>
<organism evidence="1 2">
    <name type="scientific">Cytobacillus firmus</name>
    <name type="common">Bacillus firmus</name>
    <dbReference type="NCBI Taxonomy" id="1399"/>
    <lineage>
        <taxon>Bacteria</taxon>
        <taxon>Bacillati</taxon>
        <taxon>Bacillota</taxon>
        <taxon>Bacilli</taxon>
        <taxon>Bacillales</taxon>
        <taxon>Bacillaceae</taxon>
        <taxon>Cytobacillus</taxon>
    </lineage>
</organism>
<dbReference type="RefSeq" id="WP_263599293.1">
    <property type="nucleotide sequence ID" value="NZ_CP107027.1"/>
</dbReference>
<evidence type="ECO:0000313" key="1">
    <source>
        <dbReference type="EMBL" id="UYG93816.1"/>
    </source>
</evidence>
<dbReference type="AlphaFoldDB" id="A0AA46SDI8"/>
<protein>
    <submittedName>
        <fullName evidence="1">Uncharacterized protein</fullName>
    </submittedName>
</protein>
<sequence length="75" mass="9051">MSPLFGSVEYFEEKIENYISSKKLKKNKDQHLSKIVSQLENEIRYDFTCHHRIKKECLENLYKVSNKVLPKYIKQ</sequence>
<name>A0AA46SDI8_CYTFI</name>
<evidence type="ECO:0000313" key="2">
    <source>
        <dbReference type="Proteomes" id="UP001163104"/>
    </source>
</evidence>
<dbReference type="Proteomes" id="UP001163104">
    <property type="component" value="Chromosome"/>
</dbReference>
<accession>A0AA46SDI8</accession>